<protein>
    <submittedName>
        <fullName evidence="3">Cytochrome P450</fullName>
    </submittedName>
</protein>
<dbReference type="RefSeq" id="WP_344560956.1">
    <property type="nucleotide sequence ID" value="NZ_BAAARJ010000001.1"/>
</dbReference>
<dbReference type="InterPro" id="IPR001128">
    <property type="entry name" value="Cyt_P450"/>
</dbReference>
<accession>A0ABP6BWY2</accession>
<dbReference type="InterPro" id="IPR002397">
    <property type="entry name" value="Cyt_P450_B"/>
</dbReference>
<keyword evidence="2" id="KW-0408">Iron</keyword>
<dbReference type="SUPFAM" id="SSF48264">
    <property type="entry name" value="Cytochrome P450"/>
    <property type="match status" value="1"/>
</dbReference>
<dbReference type="PRINTS" id="PR00385">
    <property type="entry name" value="P450"/>
</dbReference>
<evidence type="ECO:0000256" key="2">
    <source>
        <dbReference type="RuleBase" id="RU000461"/>
    </source>
</evidence>
<comment type="caution">
    <text evidence="3">The sequence shown here is derived from an EMBL/GenBank/DDBJ whole genome shotgun (WGS) entry which is preliminary data.</text>
</comment>
<dbReference type="InterPro" id="IPR017972">
    <property type="entry name" value="Cyt_P450_CS"/>
</dbReference>
<dbReference type="InterPro" id="IPR036396">
    <property type="entry name" value="Cyt_P450_sf"/>
</dbReference>
<dbReference type="Proteomes" id="UP001501447">
    <property type="component" value="Unassembled WGS sequence"/>
</dbReference>
<dbReference type="CDD" id="cd11033">
    <property type="entry name" value="CYP142-like"/>
    <property type="match status" value="1"/>
</dbReference>
<proteinExistence type="inferred from homology"/>
<dbReference type="EMBL" id="BAAARJ010000001">
    <property type="protein sequence ID" value="GAA2591847.1"/>
    <property type="molecule type" value="Genomic_DNA"/>
</dbReference>
<dbReference type="PANTHER" id="PTHR46696:SF4">
    <property type="entry name" value="BIOTIN BIOSYNTHESIS CYTOCHROME P450"/>
    <property type="match status" value="1"/>
</dbReference>
<gene>
    <name evidence="3" type="ORF">GCM10009863_01000</name>
</gene>
<keyword evidence="2" id="KW-0503">Monooxygenase</keyword>
<evidence type="ECO:0000256" key="1">
    <source>
        <dbReference type="ARBA" id="ARBA00010617"/>
    </source>
</evidence>
<organism evidence="3 4">
    <name type="scientific">Streptomyces axinellae</name>
    <dbReference type="NCBI Taxonomy" id="552788"/>
    <lineage>
        <taxon>Bacteria</taxon>
        <taxon>Bacillati</taxon>
        <taxon>Actinomycetota</taxon>
        <taxon>Actinomycetes</taxon>
        <taxon>Kitasatosporales</taxon>
        <taxon>Streptomycetaceae</taxon>
        <taxon>Streptomyces</taxon>
    </lineage>
</organism>
<comment type="similarity">
    <text evidence="1 2">Belongs to the cytochrome P450 family.</text>
</comment>
<dbReference type="PRINTS" id="PR00359">
    <property type="entry name" value="BP450"/>
</dbReference>
<evidence type="ECO:0000313" key="3">
    <source>
        <dbReference type="EMBL" id="GAA2591847.1"/>
    </source>
</evidence>
<evidence type="ECO:0000313" key="4">
    <source>
        <dbReference type="Proteomes" id="UP001501447"/>
    </source>
</evidence>
<keyword evidence="4" id="KW-1185">Reference proteome</keyword>
<dbReference type="PROSITE" id="PS00086">
    <property type="entry name" value="CYTOCHROME_P450"/>
    <property type="match status" value="1"/>
</dbReference>
<keyword evidence="2" id="KW-0479">Metal-binding</keyword>
<sequence length="399" mass="43489">MRTTKTVDEADLGDPDLYTTPDRHARWRALAAEDAMVWSDPGSSPAGFWSVFSHRACAAVLAPSAPFTSEYGMMIGFDRDHPDTSGGRMMVVSEQEQHRELRRLVGPLLSRAAARELAERVRTEVSGVLDQALDGEVCDVAAAIGSRIPAAVVCDILGVPAEDQDMLIELTQHAFGGADEQFDGMTPRQAHTEILVYFDELISARRKRSGSDLVSTLVADDRLTTDDVILNCDNVLIGGNETTRHAITGAVHALATVPGLLTGLRDGSADIDTVVEEVLRWTSPAMHVLRVTTGEVTINGRHLPPGTPVVAWLPAANRDPAEFDDPDTFRPGRKPNRHITFGHGVHHCLGSALARIELSVVLRALAERISRVELVKEPAWLRAIVVQGYRELPVRFTGR</sequence>
<name>A0ABP6BWY2_9ACTN</name>
<dbReference type="Pfam" id="PF00067">
    <property type="entry name" value="p450"/>
    <property type="match status" value="1"/>
</dbReference>
<dbReference type="Gene3D" id="1.10.630.10">
    <property type="entry name" value="Cytochrome P450"/>
    <property type="match status" value="1"/>
</dbReference>
<keyword evidence="2" id="KW-0560">Oxidoreductase</keyword>
<keyword evidence="2" id="KW-0349">Heme</keyword>
<reference evidence="4" key="1">
    <citation type="journal article" date="2019" name="Int. J. Syst. Evol. Microbiol.">
        <title>The Global Catalogue of Microorganisms (GCM) 10K type strain sequencing project: providing services to taxonomists for standard genome sequencing and annotation.</title>
        <authorList>
            <consortium name="The Broad Institute Genomics Platform"/>
            <consortium name="The Broad Institute Genome Sequencing Center for Infectious Disease"/>
            <person name="Wu L."/>
            <person name="Ma J."/>
        </authorList>
    </citation>
    <scope>NUCLEOTIDE SEQUENCE [LARGE SCALE GENOMIC DNA]</scope>
    <source>
        <strain evidence="4">JCM 16373</strain>
    </source>
</reference>
<dbReference type="PANTHER" id="PTHR46696">
    <property type="entry name" value="P450, PUTATIVE (EUROFUNG)-RELATED"/>
    <property type="match status" value="1"/>
</dbReference>